<dbReference type="KEGG" id="rer:RER_39450"/>
<proteinExistence type="predicted"/>
<accession>C1A218</accession>
<reference evidence="1 2" key="2">
    <citation type="journal article" date="2006" name="Environ. Microbiol.">
        <title>Sequence analysis of three plasmids harboured in Rhodococcus erythropolis strain PR4.</title>
        <authorList>
            <person name="Sekine M."/>
            <person name="Tanikawa S."/>
            <person name="Omata S."/>
            <person name="Saito M."/>
            <person name="Fujisawa T."/>
            <person name="Tsukatani N."/>
            <person name="Tajima T."/>
            <person name="Sekigawa T."/>
            <person name="Kosugi H."/>
            <person name="Matsuo Y."/>
            <person name="Nishiko R."/>
            <person name="Imamura K."/>
            <person name="Ito M."/>
            <person name="Narita H."/>
            <person name="Tago S."/>
            <person name="Fujita N."/>
            <person name="Harayama S."/>
        </authorList>
    </citation>
    <scope>NUCLEOTIDE SEQUENCE [LARGE SCALE GENOMIC DNA]</scope>
    <source>
        <strain evidence="2">PR4 / NBRC 100887</strain>
    </source>
</reference>
<dbReference type="HOGENOM" id="CLU_3065632_0_0_11"/>
<evidence type="ECO:0000313" key="2">
    <source>
        <dbReference type="Proteomes" id="UP000002204"/>
    </source>
</evidence>
<dbReference type="Proteomes" id="UP000002204">
    <property type="component" value="Chromosome"/>
</dbReference>
<name>C1A218_RHOE4</name>
<sequence>MQWRWTTTPTHEGSNMESVENVLPEGVKLEDVLSVLKVAVAGIGLISALSAFS</sequence>
<dbReference type="AlphaFoldDB" id="C1A218"/>
<gene>
    <name evidence="1" type="ordered locus">RER_39450</name>
</gene>
<protein>
    <submittedName>
        <fullName evidence="1">Uncharacterized protein</fullName>
    </submittedName>
</protein>
<evidence type="ECO:0000313" key="1">
    <source>
        <dbReference type="EMBL" id="BAH34653.1"/>
    </source>
</evidence>
<reference evidence="2" key="1">
    <citation type="submission" date="2005-03" db="EMBL/GenBank/DDBJ databases">
        <title>Comparison of the complete genome sequences of Rhodococcus erythropolis PR4 and Rhodococcus opacus B4.</title>
        <authorList>
            <person name="Takarada H."/>
            <person name="Sekine M."/>
            <person name="Hosoyama A."/>
            <person name="Yamada R."/>
            <person name="Fujisawa T."/>
            <person name="Omata S."/>
            <person name="Shimizu A."/>
            <person name="Tsukatani N."/>
            <person name="Tanikawa S."/>
            <person name="Fujita N."/>
            <person name="Harayama S."/>
        </authorList>
    </citation>
    <scope>NUCLEOTIDE SEQUENCE [LARGE SCALE GENOMIC DNA]</scope>
    <source>
        <strain evidence="2">PR4 / NBRC 100887</strain>
    </source>
</reference>
<organism evidence="1 2">
    <name type="scientific">Rhodococcus erythropolis (strain PR4 / NBRC 100887)</name>
    <dbReference type="NCBI Taxonomy" id="234621"/>
    <lineage>
        <taxon>Bacteria</taxon>
        <taxon>Bacillati</taxon>
        <taxon>Actinomycetota</taxon>
        <taxon>Actinomycetes</taxon>
        <taxon>Mycobacteriales</taxon>
        <taxon>Nocardiaceae</taxon>
        <taxon>Rhodococcus</taxon>
        <taxon>Rhodococcus erythropolis group</taxon>
    </lineage>
</organism>
<dbReference type="EMBL" id="AP008957">
    <property type="protein sequence ID" value="BAH34653.1"/>
    <property type="molecule type" value="Genomic_DNA"/>
</dbReference>